<dbReference type="Gene3D" id="3.30.360.10">
    <property type="entry name" value="Dihydrodipicolinate Reductase, domain 2"/>
    <property type="match status" value="1"/>
</dbReference>
<dbReference type="SUPFAM" id="SSF55347">
    <property type="entry name" value="Glyceraldehyde-3-phosphate dehydrogenase-like, C-terminal domain"/>
    <property type="match status" value="1"/>
</dbReference>
<evidence type="ECO:0000313" key="4">
    <source>
        <dbReference type="EMBL" id="MBP3966821.1"/>
    </source>
</evidence>
<comment type="caution">
    <text evidence="4">The sequence shown here is derived from an EMBL/GenBank/DDBJ whole genome shotgun (WGS) entry which is preliminary data.</text>
</comment>
<dbReference type="PANTHER" id="PTHR43818">
    <property type="entry name" value="BCDNA.GH03377"/>
    <property type="match status" value="1"/>
</dbReference>
<dbReference type="InterPro" id="IPR036291">
    <property type="entry name" value="NAD(P)-bd_dom_sf"/>
</dbReference>
<accession>A0ABS5CLW5</accession>
<protein>
    <submittedName>
        <fullName evidence="4">Gfo/Idh/MocA family oxidoreductase</fullName>
    </submittedName>
</protein>
<dbReference type="Gene3D" id="3.40.50.720">
    <property type="entry name" value="NAD(P)-binding Rossmann-like Domain"/>
    <property type="match status" value="1"/>
</dbReference>
<dbReference type="InterPro" id="IPR000683">
    <property type="entry name" value="Gfo/Idh/MocA-like_OxRdtase_N"/>
</dbReference>
<feature type="domain" description="GFO/IDH/MocA-like oxidoreductase" evidence="3">
    <location>
        <begin position="144"/>
        <end position="260"/>
    </location>
</feature>
<dbReference type="Proteomes" id="UP000673394">
    <property type="component" value="Unassembled WGS sequence"/>
</dbReference>
<dbReference type="PANTHER" id="PTHR43818:SF11">
    <property type="entry name" value="BCDNA.GH03377"/>
    <property type="match status" value="1"/>
</dbReference>
<keyword evidence="1" id="KW-0560">Oxidoreductase</keyword>
<organism evidence="4 5">
    <name type="scientific">Paenibacillus lignilyticus</name>
    <dbReference type="NCBI Taxonomy" id="1172615"/>
    <lineage>
        <taxon>Bacteria</taxon>
        <taxon>Bacillati</taxon>
        <taxon>Bacillota</taxon>
        <taxon>Bacilli</taxon>
        <taxon>Bacillales</taxon>
        <taxon>Paenibacillaceae</taxon>
        <taxon>Paenibacillus</taxon>
    </lineage>
</organism>
<proteinExistence type="predicted"/>
<evidence type="ECO:0000259" key="3">
    <source>
        <dbReference type="Pfam" id="PF22725"/>
    </source>
</evidence>
<reference evidence="4 5" key="1">
    <citation type="submission" date="2021-04" db="EMBL/GenBank/DDBJ databases">
        <title>Paenibacillus sp. DLE-14 whole genome sequence.</title>
        <authorList>
            <person name="Ham Y.J."/>
        </authorList>
    </citation>
    <scope>NUCLEOTIDE SEQUENCE [LARGE SCALE GENOMIC DNA]</scope>
    <source>
        <strain evidence="4 5">DLE-14</strain>
    </source>
</reference>
<evidence type="ECO:0000259" key="2">
    <source>
        <dbReference type="Pfam" id="PF01408"/>
    </source>
</evidence>
<name>A0ABS5CLW5_9BACL</name>
<dbReference type="RefSeq" id="WP_210664023.1">
    <property type="nucleotide sequence ID" value="NZ_JAGKSP010000024.1"/>
</dbReference>
<sequence>MIKVGLIGFGFMGRMHFDNYTRLMAEGAPVQLKAICDVRIEELKDGKAIGNIATNQELYNLDPFNLYTDIEEMIASEDLDMIDITLPTGLHADITISMLEKGYHVMCEKPIARTAEDAWRMVATAERTGKKLMIGQCLRFWPAYEYAKACIEDGRYGKPLGGSFFRGSGLPAEWFLDGSKSGGCLLDMHIHDTDMVHWLFGVPDKVSTMARNVIPGSAYDIVSTHYVYDSGLVLNAQADWTLRGDFGFEMNYRINFEGGNLIFADNKVKVNPNEEPSFVAELSDDMGYYFEIRSFIDSLANDKPITVCTPESAARTLDIIEAEQKSADAGGTFISL</sequence>
<evidence type="ECO:0000256" key="1">
    <source>
        <dbReference type="ARBA" id="ARBA00023002"/>
    </source>
</evidence>
<dbReference type="EMBL" id="JAGKSP010000024">
    <property type="protein sequence ID" value="MBP3966821.1"/>
    <property type="molecule type" value="Genomic_DNA"/>
</dbReference>
<dbReference type="Pfam" id="PF22725">
    <property type="entry name" value="GFO_IDH_MocA_C3"/>
    <property type="match status" value="1"/>
</dbReference>
<dbReference type="InterPro" id="IPR055170">
    <property type="entry name" value="GFO_IDH_MocA-like_dom"/>
</dbReference>
<dbReference type="SUPFAM" id="SSF51735">
    <property type="entry name" value="NAD(P)-binding Rossmann-fold domains"/>
    <property type="match status" value="1"/>
</dbReference>
<gene>
    <name evidence="4" type="ORF">I8J30_29470</name>
</gene>
<keyword evidence="5" id="KW-1185">Reference proteome</keyword>
<evidence type="ECO:0000313" key="5">
    <source>
        <dbReference type="Proteomes" id="UP000673394"/>
    </source>
</evidence>
<feature type="domain" description="Gfo/Idh/MocA-like oxidoreductase N-terminal" evidence="2">
    <location>
        <begin position="2"/>
        <end position="135"/>
    </location>
</feature>
<dbReference type="InterPro" id="IPR050463">
    <property type="entry name" value="Gfo/Idh/MocA_oxidrdct_glycsds"/>
</dbReference>
<dbReference type="Pfam" id="PF01408">
    <property type="entry name" value="GFO_IDH_MocA"/>
    <property type="match status" value="1"/>
</dbReference>